<sequence>MSARYFNDGIPSFPNPEKCEIYLNKAFECKERPSIEKYINTQGANGEKLGTTFLDLVNARKTTIEKAIVADMCSYYVGVSACMKATIYNYIGKYCPAARYQVAKSYQIVSSAVCSKIAEDLEEMVQCANHDNGILVTFASCMYGAYSFIKAHPGRHPASMIDRYRDCFYQFESCPKQMMTWDTINMFNEYHNDISFLLSAGLGIQI</sequence>
<reference evidence="1" key="1">
    <citation type="submission" date="2021-03" db="EMBL/GenBank/DDBJ databases">
        <authorList>
            <person name="Bekaert M."/>
        </authorList>
    </citation>
    <scope>NUCLEOTIDE SEQUENCE</scope>
</reference>
<dbReference type="Proteomes" id="UP000683360">
    <property type="component" value="Unassembled WGS sequence"/>
</dbReference>
<keyword evidence="2" id="KW-1185">Reference proteome</keyword>
<dbReference type="EMBL" id="CAJPWZ010000928">
    <property type="protein sequence ID" value="CAG2203705.1"/>
    <property type="molecule type" value="Genomic_DNA"/>
</dbReference>
<proteinExistence type="predicted"/>
<evidence type="ECO:0000313" key="1">
    <source>
        <dbReference type="EMBL" id="CAG2203705.1"/>
    </source>
</evidence>
<gene>
    <name evidence="1" type="ORF">MEDL_18207</name>
</gene>
<evidence type="ECO:0000313" key="2">
    <source>
        <dbReference type="Proteomes" id="UP000683360"/>
    </source>
</evidence>
<dbReference type="OrthoDB" id="6065083at2759"/>
<comment type="caution">
    <text evidence="1">The sequence shown here is derived from an EMBL/GenBank/DDBJ whole genome shotgun (WGS) entry which is preliminary data.</text>
</comment>
<organism evidence="1 2">
    <name type="scientific">Mytilus edulis</name>
    <name type="common">Blue mussel</name>
    <dbReference type="NCBI Taxonomy" id="6550"/>
    <lineage>
        <taxon>Eukaryota</taxon>
        <taxon>Metazoa</taxon>
        <taxon>Spiralia</taxon>
        <taxon>Lophotrochozoa</taxon>
        <taxon>Mollusca</taxon>
        <taxon>Bivalvia</taxon>
        <taxon>Autobranchia</taxon>
        <taxon>Pteriomorphia</taxon>
        <taxon>Mytilida</taxon>
        <taxon>Mytiloidea</taxon>
        <taxon>Mytilidae</taxon>
        <taxon>Mytilinae</taxon>
        <taxon>Mytilus</taxon>
    </lineage>
</organism>
<accession>A0A8S3R6J4</accession>
<dbReference type="AlphaFoldDB" id="A0A8S3R6J4"/>
<protein>
    <submittedName>
        <fullName evidence="1">Uncharacterized protein</fullName>
    </submittedName>
</protein>
<name>A0A8S3R6J4_MYTED</name>